<dbReference type="Pfam" id="PF13632">
    <property type="entry name" value="Glyco_trans_2_3"/>
    <property type="match status" value="1"/>
</dbReference>
<reference evidence="3 4" key="1">
    <citation type="submission" date="2018-05" db="EMBL/GenBank/DDBJ databases">
        <title>Complete Genome Sequence of the Nonylphenol-Degrading Bacterium Sphingobium amiense DSM 16289T.</title>
        <authorList>
            <person name="Ootsuka M."/>
            <person name="Nishizawa T."/>
            <person name="Ohta H."/>
        </authorList>
    </citation>
    <scope>NUCLEOTIDE SEQUENCE [LARGE SCALE GENOMIC DNA]</scope>
    <source>
        <strain evidence="3 4">DSM 16289</strain>
    </source>
</reference>
<sequence length="231" mass="25782">MPSAGVACAFDRQMLGRLDDRGHGGPFDPASLTEDYEAGLRLGDLGGRGVFVRMRDADGGMVATREHFPDTVEAAVRQKARWMVGIALAGWDRLGWRGGPAEWWMRIRDRRSTLAALILSAAYATLLLWAILMLAGLFTDIAPPPASPRLRMLLWLNLCLMLWRTGMRAAFVGSAYGWRYGIGAIPRTVVANYIAILAARRALFLYVRSLRGHPLRWDKTQHHFPDPENLP</sequence>
<dbReference type="KEGG" id="sami:SAMIE_1016510"/>
<evidence type="ECO:0000256" key="1">
    <source>
        <dbReference type="SAM" id="Phobius"/>
    </source>
</evidence>
<dbReference type="Proteomes" id="UP000279959">
    <property type="component" value="Chromosome"/>
</dbReference>
<accession>A0A494WBK4</accession>
<keyword evidence="4" id="KW-1185">Reference proteome</keyword>
<evidence type="ECO:0000313" key="4">
    <source>
        <dbReference type="Proteomes" id="UP000279959"/>
    </source>
</evidence>
<evidence type="ECO:0000259" key="2">
    <source>
        <dbReference type="Pfam" id="PF13632"/>
    </source>
</evidence>
<proteinExistence type="predicted"/>
<evidence type="ECO:0000313" key="3">
    <source>
        <dbReference type="EMBL" id="BBD98150.1"/>
    </source>
</evidence>
<keyword evidence="1" id="KW-0472">Membrane</keyword>
<dbReference type="EMBL" id="AP018664">
    <property type="protein sequence ID" value="BBD98150.1"/>
    <property type="molecule type" value="Genomic_DNA"/>
</dbReference>
<dbReference type="AlphaFoldDB" id="A0A494WBK4"/>
<gene>
    <name evidence="3" type="ORF">SAMIE_1016510</name>
</gene>
<keyword evidence="1" id="KW-1133">Transmembrane helix</keyword>
<keyword evidence="1" id="KW-0812">Transmembrane</keyword>
<protein>
    <recommendedName>
        <fullName evidence="2">Glycosyltransferase 2-like domain-containing protein</fullName>
    </recommendedName>
</protein>
<dbReference type="InterPro" id="IPR001173">
    <property type="entry name" value="Glyco_trans_2-like"/>
</dbReference>
<feature type="transmembrane region" description="Helical" evidence="1">
    <location>
        <begin position="114"/>
        <end position="135"/>
    </location>
</feature>
<name>A0A494WBK4_9SPHN</name>
<feature type="domain" description="Glycosyltransferase 2-like" evidence="2">
    <location>
        <begin position="1"/>
        <end position="163"/>
    </location>
</feature>
<organism evidence="3 4">
    <name type="scientific">Sphingobium amiense</name>
    <dbReference type="NCBI Taxonomy" id="135719"/>
    <lineage>
        <taxon>Bacteria</taxon>
        <taxon>Pseudomonadati</taxon>
        <taxon>Pseudomonadota</taxon>
        <taxon>Alphaproteobacteria</taxon>
        <taxon>Sphingomonadales</taxon>
        <taxon>Sphingomonadaceae</taxon>
        <taxon>Sphingobium</taxon>
    </lineage>
</organism>